<protein>
    <recommendedName>
        <fullName evidence="3">BHLH domain-containing protein</fullName>
    </recommendedName>
</protein>
<evidence type="ECO:0000256" key="1">
    <source>
        <dbReference type="SAM" id="Coils"/>
    </source>
</evidence>
<feature type="compositionally biased region" description="Basic and acidic residues" evidence="2">
    <location>
        <begin position="11"/>
        <end position="20"/>
    </location>
</feature>
<dbReference type="GO" id="GO:0003700">
    <property type="term" value="F:DNA-binding transcription factor activity"/>
    <property type="evidence" value="ECO:0007669"/>
    <property type="project" value="TreeGrafter"/>
</dbReference>
<dbReference type="GeneID" id="28741577"/>
<dbReference type="SUPFAM" id="SSF47459">
    <property type="entry name" value="HLH, helix-loop-helix DNA-binding domain"/>
    <property type="match status" value="1"/>
</dbReference>
<dbReference type="OrthoDB" id="71302at2759"/>
<dbReference type="InterPro" id="IPR011598">
    <property type="entry name" value="bHLH_dom"/>
</dbReference>
<evidence type="ECO:0000259" key="3">
    <source>
        <dbReference type="PROSITE" id="PS50888"/>
    </source>
</evidence>
<dbReference type="AlphaFoldDB" id="A0A0N1HB36"/>
<dbReference type="GO" id="GO:0046983">
    <property type="term" value="F:protein dimerization activity"/>
    <property type="evidence" value="ECO:0007669"/>
    <property type="project" value="InterPro"/>
</dbReference>
<reference evidence="4 5" key="1">
    <citation type="submission" date="2015-06" db="EMBL/GenBank/DDBJ databases">
        <title>Draft genome of the ant-associated black yeast Phialophora attae CBS 131958.</title>
        <authorList>
            <person name="Moreno L.F."/>
            <person name="Stielow B.J."/>
            <person name="de Hoog S."/>
            <person name="Vicente V.A."/>
            <person name="Weiss V.A."/>
            <person name="de Vries M."/>
            <person name="Cruz L.M."/>
            <person name="Souza E.M."/>
        </authorList>
    </citation>
    <scope>NUCLEOTIDE SEQUENCE [LARGE SCALE GENOMIC DNA]</scope>
    <source>
        <strain evidence="4 5">CBS 131958</strain>
    </source>
</reference>
<dbReference type="VEuPathDB" id="FungiDB:AB675_9186"/>
<keyword evidence="1" id="KW-0175">Coiled coil</keyword>
<accession>A0A0N1HB36</accession>
<keyword evidence="5" id="KW-1185">Reference proteome</keyword>
<evidence type="ECO:0000313" key="5">
    <source>
        <dbReference type="Proteomes" id="UP000038010"/>
    </source>
</evidence>
<evidence type="ECO:0000256" key="2">
    <source>
        <dbReference type="SAM" id="MobiDB-lite"/>
    </source>
</evidence>
<dbReference type="Gene3D" id="4.10.280.10">
    <property type="entry name" value="Helix-loop-helix DNA-binding domain"/>
    <property type="match status" value="1"/>
</dbReference>
<dbReference type="Pfam" id="PF00010">
    <property type="entry name" value="HLH"/>
    <property type="match status" value="1"/>
</dbReference>
<dbReference type="PROSITE" id="PS50888">
    <property type="entry name" value="BHLH"/>
    <property type="match status" value="1"/>
</dbReference>
<dbReference type="STRING" id="1664694.A0A0N1HB36"/>
<feature type="coiled-coil region" evidence="1">
    <location>
        <begin position="186"/>
        <end position="213"/>
    </location>
</feature>
<dbReference type="Proteomes" id="UP000038010">
    <property type="component" value="Unassembled WGS sequence"/>
</dbReference>
<dbReference type="InterPro" id="IPR036638">
    <property type="entry name" value="HLH_DNA-bd_sf"/>
</dbReference>
<feature type="region of interest" description="Disordered" evidence="2">
    <location>
        <begin position="1"/>
        <end position="92"/>
    </location>
</feature>
<gene>
    <name evidence="4" type="ORF">AB675_9186</name>
</gene>
<feature type="domain" description="BHLH" evidence="3">
    <location>
        <begin position="119"/>
        <end position="175"/>
    </location>
</feature>
<dbReference type="PANTHER" id="PTHR47787">
    <property type="entry name" value="CENTROMERE-BINDING PROTEIN 1"/>
    <property type="match status" value="1"/>
</dbReference>
<dbReference type="RefSeq" id="XP_018001383.1">
    <property type="nucleotide sequence ID" value="XM_018149697.1"/>
</dbReference>
<organism evidence="4 5">
    <name type="scientific">Cyphellophora attinorum</name>
    <dbReference type="NCBI Taxonomy" id="1664694"/>
    <lineage>
        <taxon>Eukaryota</taxon>
        <taxon>Fungi</taxon>
        <taxon>Dikarya</taxon>
        <taxon>Ascomycota</taxon>
        <taxon>Pezizomycotina</taxon>
        <taxon>Eurotiomycetes</taxon>
        <taxon>Chaetothyriomycetidae</taxon>
        <taxon>Chaetothyriales</taxon>
        <taxon>Cyphellophoraceae</taxon>
        <taxon>Cyphellophora</taxon>
    </lineage>
</organism>
<proteinExistence type="predicted"/>
<evidence type="ECO:0000313" key="4">
    <source>
        <dbReference type="EMBL" id="KPI41420.1"/>
    </source>
</evidence>
<comment type="caution">
    <text evidence="4">The sequence shown here is derived from an EMBL/GenBank/DDBJ whole genome shotgun (WGS) entry which is preliminary data.</text>
</comment>
<feature type="compositionally biased region" description="Basic residues" evidence="2">
    <location>
        <begin position="1"/>
        <end position="10"/>
    </location>
</feature>
<sequence>MAQPSNKRKRANDDIGRQLEEAQATGAGPDEDFSTSLLQHVEADNQRTTAEAALQAQHMPPYPDPAYVGDGSAAGGIPAFPDPEPNQENEPVAQQTYDNNNRAGARSKPAMGTDEWHAIRKASHKEVERRRREVINEGIENISKIIPGADSGSNAADGKNKGAILNRAYNHIVRLNEAETKFEAERQLLNVTIQELTKRCEALKNSNQQAWNESNKWQQRCRDLNGNFDDYDSHAPGFQDPTADLDSLQP</sequence>
<dbReference type="EMBL" id="LFJN01000009">
    <property type="protein sequence ID" value="KPI41420.1"/>
    <property type="molecule type" value="Genomic_DNA"/>
</dbReference>
<dbReference type="PANTHER" id="PTHR47787:SF1">
    <property type="entry name" value="CENTROMERE-BINDING PROTEIN 1"/>
    <property type="match status" value="1"/>
</dbReference>
<dbReference type="SMART" id="SM00353">
    <property type="entry name" value="HLH"/>
    <property type="match status" value="1"/>
</dbReference>
<name>A0A0N1HB36_9EURO</name>
<dbReference type="GO" id="GO:0005634">
    <property type="term" value="C:nucleus"/>
    <property type="evidence" value="ECO:0007669"/>
    <property type="project" value="TreeGrafter"/>
</dbReference>